<name>A0A0P9FA87_9CHLR</name>
<keyword evidence="2" id="KW-1185">Reference proteome</keyword>
<evidence type="ECO:0000313" key="1">
    <source>
        <dbReference type="EMBL" id="KPV53563.1"/>
    </source>
</evidence>
<protein>
    <submittedName>
        <fullName evidence="1">Uncharacterized protein</fullName>
    </submittedName>
</protein>
<gene>
    <name evidence="1" type="ORF">SE17_08920</name>
</gene>
<evidence type="ECO:0000313" key="2">
    <source>
        <dbReference type="Proteomes" id="UP000050509"/>
    </source>
</evidence>
<reference evidence="1 2" key="1">
    <citation type="submission" date="2015-09" db="EMBL/GenBank/DDBJ databases">
        <title>Draft genome sequence of Kouleothrix aurantiaca JCM 19913.</title>
        <authorList>
            <person name="Hemp J."/>
        </authorList>
    </citation>
    <scope>NUCLEOTIDE SEQUENCE [LARGE SCALE GENOMIC DNA]</scope>
    <source>
        <strain evidence="1 2">COM-B</strain>
    </source>
</reference>
<dbReference type="AlphaFoldDB" id="A0A0P9FA87"/>
<dbReference type="EMBL" id="LJCR01000229">
    <property type="protein sequence ID" value="KPV53563.1"/>
    <property type="molecule type" value="Genomic_DNA"/>
</dbReference>
<accession>A0A0P9FA87</accession>
<sequence length="72" mass="7792">MHFLVIIFLLFVVCMLTTASILSGQLVVCGMFLPLLALIGAGYGMGKDEEKAIIQFLQTTLEADIAKEQVSS</sequence>
<proteinExistence type="predicted"/>
<organism evidence="1 2">
    <name type="scientific">Kouleothrix aurantiaca</name>
    <dbReference type="NCBI Taxonomy" id="186479"/>
    <lineage>
        <taxon>Bacteria</taxon>
        <taxon>Bacillati</taxon>
        <taxon>Chloroflexota</taxon>
        <taxon>Chloroflexia</taxon>
        <taxon>Chloroflexales</taxon>
        <taxon>Roseiflexineae</taxon>
        <taxon>Roseiflexaceae</taxon>
        <taxon>Kouleothrix</taxon>
    </lineage>
</organism>
<dbReference type="Proteomes" id="UP000050509">
    <property type="component" value="Unassembled WGS sequence"/>
</dbReference>
<comment type="caution">
    <text evidence="1">The sequence shown here is derived from an EMBL/GenBank/DDBJ whole genome shotgun (WGS) entry which is preliminary data.</text>
</comment>